<name>A0A165ZEL7_9EURY</name>
<proteinExistence type="predicted"/>
<evidence type="ECO:0000256" key="1">
    <source>
        <dbReference type="ARBA" id="ARBA00022747"/>
    </source>
</evidence>
<dbReference type="InterPro" id="IPR044946">
    <property type="entry name" value="Restrct_endonuc_typeI_TRD_sf"/>
</dbReference>
<dbReference type="Proteomes" id="UP000077066">
    <property type="component" value="Unassembled WGS sequence"/>
</dbReference>
<organism evidence="3 4">
    <name type="scientific">Methanobrevibacter filiformis</name>
    <dbReference type="NCBI Taxonomy" id="55758"/>
    <lineage>
        <taxon>Archaea</taxon>
        <taxon>Methanobacteriati</taxon>
        <taxon>Methanobacteriota</taxon>
        <taxon>Methanomada group</taxon>
        <taxon>Methanobacteria</taxon>
        <taxon>Methanobacteriales</taxon>
        <taxon>Methanobacteriaceae</taxon>
        <taxon>Methanobrevibacter</taxon>
    </lineage>
</organism>
<keyword evidence="1" id="KW-0680">Restriction system</keyword>
<dbReference type="EMBL" id="LWMT01000270">
    <property type="protein sequence ID" value="KZX10613.1"/>
    <property type="molecule type" value="Genomic_DNA"/>
</dbReference>
<dbReference type="Gene3D" id="3.90.220.20">
    <property type="entry name" value="DNA methylase specificity domains"/>
    <property type="match status" value="1"/>
</dbReference>
<dbReference type="PANTHER" id="PTHR30408:SF12">
    <property type="entry name" value="TYPE I RESTRICTION ENZYME MJAVIII SPECIFICITY SUBUNIT"/>
    <property type="match status" value="1"/>
</dbReference>
<reference evidence="3 4" key="1">
    <citation type="submission" date="2016-04" db="EMBL/GenBank/DDBJ databases">
        <title>Genome sequence of Methanobrevibacter filiformis DSM 11501.</title>
        <authorList>
            <person name="Poehlein A."/>
            <person name="Seedorf H."/>
            <person name="Daniel R."/>
        </authorList>
    </citation>
    <scope>NUCLEOTIDE SEQUENCE [LARGE SCALE GENOMIC DNA]</scope>
    <source>
        <strain evidence="3 4">DSM 11501</strain>
    </source>
</reference>
<keyword evidence="2" id="KW-0238">DNA-binding</keyword>
<keyword evidence="4" id="KW-1185">Reference proteome</keyword>
<dbReference type="GO" id="GO:0009307">
    <property type="term" value="P:DNA restriction-modification system"/>
    <property type="evidence" value="ECO:0007669"/>
    <property type="project" value="UniProtKB-KW"/>
</dbReference>
<dbReference type="PANTHER" id="PTHR30408">
    <property type="entry name" value="TYPE-1 RESTRICTION ENZYME ECOKI SPECIFICITY PROTEIN"/>
    <property type="match status" value="1"/>
</dbReference>
<evidence type="ECO:0000313" key="3">
    <source>
        <dbReference type="EMBL" id="KZX10613.1"/>
    </source>
</evidence>
<evidence type="ECO:0000313" key="4">
    <source>
        <dbReference type="Proteomes" id="UP000077066"/>
    </source>
</evidence>
<dbReference type="RefSeq" id="WP_066973647.1">
    <property type="nucleotide sequence ID" value="NZ_LWMT01000270.1"/>
</dbReference>
<evidence type="ECO:0000256" key="2">
    <source>
        <dbReference type="ARBA" id="ARBA00023125"/>
    </source>
</evidence>
<dbReference type="SUPFAM" id="SSF116734">
    <property type="entry name" value="DNA methylase specificity domain"/>
    <property type="match status" value="1"/>
</dbReference>
<protein>
    <submittedName>
        <fullName evidence="3">EcoKI restriction-modification system protein HsdS</fullName>
    </submittedName>
</protein>
<comment type="caution">
    <text evidence="3">The sequence shown here is derived from an EMBL/GenBank/DDBJ whole genome shotgun (WGS) entry which is preliminary data.</text>
</comment>
<sequence>MISKHHKKTKKEEYLKLGQIADIYSGVVLSRIKSNNPNEDSHKYHVITKKAVNNNFMDTSQFEEIYTNKEIDDKFIAKDKTLVMKLTPPYSLSIIAFHREDVIIPSNFAIIHVNNEFDEFYLSYVLNSNNLRKQIIKLVEGTPFPVIKLDYLNDIKIKKIGISKQIHYSKLFSLLNKRKNLLKRKLEIEENIIKLTIDSLS</sequence>
<dbReference type="PATRIC" id="fig|55758.3.peg.1925"/>
<dbReference type="OrthoDB" id="379630at2157"/>
<gene>
    <name evidence="3" type="ORF">MBFIL_17110</name>
</gene>
<dbReference type="AlphaFoldDB" id="A0A165ZEL7"/>
<dbReference type="GO" id="GO:0003677">
    <property type="term" value="F:DNA binding"/>
    <property type="evidence" value="ECO:0007669"/>
    <property type="project" value="UniProtKB-KW"/>
</dbReference>
<dbReference type="InterPro" id="IPR052021">
    <property type="entry name" value="Type-I_RS_S_subunit"/>
</dbReference>
<accession>A0A165ZEL7</accession>